<gene>
    <name evidence="2" type="ORF">SAMN02982985_00672</name>
</gene>
<dbReference type="AlphaFoldDB" id="A0A1I4IPW8"/>
<evidence type="ECO:0000313" key="2">
    <source>
        <dbReference type="EMBL" id="SFL55881.1"/>
    </source>
</evidence>
<dbReference type="OrthoDB" id="8703356at2"/>
<dbReference type="Pfam" id="PF07589">
    <property type="entry name" value="PEP-CTERM"/>
    <property type="match status" value="1"/>
</dbReference>
<keyword evidence="3" id="KW-1185">Reference proteome</keyword>
<dbReference type="NCBIfam" id="NF038119">
    <property type="entry name" value="PEP_CTERM_MHFG"/>
    <property type="match status" value="1"/>
</dbReference>
<dbReference type="InterPro" id="IPR013424">
    <property type="entry name" value="Ice-binding_C"/>
</dbReference>
<feature type="domain" description="Ice-binding protein C-terminal" evidence="1">
    <location>
        <begin position="231"/>
        <end position="254"/>
    </location>
</feature>
<dbReference type="STRING" id="758825.SAMN02982985_00672"/>
<dbReference type="Proteomes" id="UP000199470">
    <property type="component" value="Unassembled WGS sequence"/>
</dbReference>
<protein>
    <submittedName>
        <fullName evidence="2">PEP-CTERM protein-sorting domain-containing protein</fullName>
    </submittedName>
</protein>
<evidence type="ECO:0000313" key="3">
    <source>
        <dbReference type="Proteomes" id="UP000199470"/>
    </source>
</evidence>
<reference evidence="2 3" key="1">
    <citation type="submission" date="2016-10" db="EMBL/GenBank/DDBJ databases">
        <authorList>
            <person name="de Groot N.N."/>
        </authorList>
    </citation>
    <scope>NUCLEOTIDE SEQUENCE [LARGE SCALE GENOMIC DNA]</scope>
    <source>
        <strain evidence="2 3">ATCC 43154</strain>
    </source>
</reference>
<organism evidence="2 3">
    <name type="scientific">Rugamonas rubra</name>
    <dbReference type="NCBI Taxonomy" id="758825"/>
    <lineage>
        <taxon>Bacteria</taxon>
        <taxon>Pseudomonadati</taxon>
        <taxon>Pseudomonadota</taxon>
        <taxon>Betaproteobacteria</taxon>
        <taxon>Burkholderiales</taxon>
        <taxon>Oxalobacteraceae</taxon>
        <taxon>Telluria group</taxon>
        <taxon>Rugamonas</taxon>
    </lineage>
</organism>
<dbReference type="EMBL" id="FOTW01000005">
    <property type="protein sequence ID" value="SFL55881.1"/>
    <property type="molecule type" value="Genomic_DNA"/>
</dbReference>
<evidence type="ECO:0000259" key="1">
    <source>
        <dbReference type="Pfam" id="PF07589"/>
    </source>
</evidence>
<sequence length="259" mass="28139">MSVAFALTLAAISTVQPHCSWDRPGVNPYTGSAAAALERYSDIPAEIRAELKRRIEQGQADDKVSIKRDSIGGKYAYEPAIRDMHFGRASVCRSVTRAKWSAERDEPGVVYCAKQHCILVPKICGNFSRVTRRAAPLAATVVIPPAPVARELGDGVKAKDLGLADAEPQEELTEEELQQLRERAPRLGAGGPLDTDPELVALGADEEGLRWINRGRNPFDPVGDHEFIPSAVPEAQTWAMLLAGLGLLGWAKRRAAKRA</sequence>
<dbReference type="RefSeq" id="WP_093383673.1">
    <property type="nucleotide sequence ID" value="NZ_FOTW01000005.1"/>
</dbReference>
<proteinExistence type="predicted"/>
<accession>A0A1I4IPW8</accession>
<name>A0A1I4IPW8_9BURK</name>